<evidence type="ECO:0000313" key="2">
    <source>
        <dbReference type="WBParaSite" id="Gr19_v10_g934.t1"/>
    </source>
</evidence>
<accession>A0A914IDZ1</accession>
<organism evidence="1 2">
    <name type="scientific">Globodera rostochiensis</name>
    <name type="common">Golden nematode worm</name>
    <name type="synonym">Heterodera rostochiensis</name>
    <dbReference type="NCBI Taxonomy" id="31243"/>
    <lineage>
        <taxon>Eukaryota</taxon>
        <taxon>Metazoa</taxon>
        <taxon>Ecdysozoa</taxon>
        <taxon>Nematoda</taxon>
        <taxon>Chromadorea</taxon>
        <taxon>Rhabditida</taxon>
        <taxon>Tylenchina</taxon>
        <taxon>Tylenchomorpha</taxon>
        <taxon>Tylenchoidea</taxon>
        <taxon>Heteroderidae</taxon>
        <taxon>Heteroderinae</taxon>
        <taxon>Globodera</taxon>
    </lineage>
</organism>
<protein>
    <submittedName>
        <fullName evidence="2">Uncharacterized protein</fullName>
    </submittedName>
</protein>
<proteinExistence type="predicted"/>
<dbReference type="Proteomes" id="UP000887572">
    <property type="component" value="Unplaced"/>
</dbReference>
<dbReference type="WBParaSite" id="Gr19_v10_g934.t1">
    <property type="protein sequence ID" value="Gr19_v10_g934.t1"/>
    <property type="gene ID" value="Gr19_v10_g934"/>
</dbReference>
<evidence type="ECO:0000313" key="1">
    <source>
        <dbReference type="Proteomes" id="UP000887572"/>
    </source>
</evidence>
<name>A0A914IDZ1_GLORO</name>
<sequence>MQKIAVGEQLVRDIFDLLRSPWKYAKGTAWECRCCSQQQQQSFVGLHQQKRPGFSSTSAEAAGLLEHISRSGLVSQAHQQKRPGFSSTSAEAGILEHISRSGRDFRAHQQKPGFSSTLAEAAGLLEHTSRSLDSRAL</sequence>
<reference evidence="2" key="1">
    <citation type="submission" date="2022-11" db="UniProtKB">
        <authorList>
            <consortium name="WormBaseParasite"/>
        </authorList>
    </citation>
    <scope>IDENTIFICATION</scope>
</reference>
<keyword evidence="1" id="KW-1185">Reference proteome</keyword>
<dbReference type="AlphaFoldDB" id="A0A914IDZ1"/>